<keyword evidence="2" id="KW-0732">Signal</keyword>
<name>A0A2W5UWD1_9BACT</name>
<dbReference type="PANTHER" id="PTHR21666">
    <property type="entry name" value="PEPTIDASE-RELATED"/>
    <property type="match status" value="1"/>
</dbReference>
<accession>A0A2W5UWD1</accession>
<dbReference type="PROSITE" id="PS51782">
    <property type="entry name" value="LYSM"/>
    <property type="match status" value="1"/>
</dbReference>
<evidence type="ECO:0000259" key="3">
    <source>
        <dbReference type="PROSITE" id="PS51782"/>
    </source>
</evidence>
<dbReference type="CDD" id="cd00118">
    <property type="entry name" value="LysM"/>
    <property type="match status" value="1"/>
</dbReference>
<dbReference type="InterPro" id="IPR036779">
    <property type="entry name" value="LysM_dom_sf"/>
</dbReference>
<evidence type="ECO:0000256" key="1">
    <source>
        <dbReference type="SAM" id="MobiDB-lite"/>
    </source>
</evidence>
<dbReference type="InterPro" id="IPR050570">
    <property type="entry name" value="Cell_wall_metabolism_enzyme"/>
</dbReference>
<dbReference type="SMART" id="SM00257">
    <property type="entry name" value="LysM"/>
    <property type="match status" value="1"/>
</dbReference>
<feature type="signal peptide" evidence="2">
    <location>
        <begin position="1"/>
        <end position="18"/>
    </location>
</feature>
<dbReference type="Pfam" id="PF01476">
    <property type="entry name" value="LysM"/>
    <property type="match status" value="1"/>
</dbReference>
<evidence type="ECO:0000256" key="2">
    <source>
        <dbReference type="SAM" id="SignalP"/>
    </source>
</evidence>
<dbReference type="AlphaFoldDB" id="A0A2W5UWD1"/>
<dbReference type="CDD" id="cd00093">
    <property type="entry name" value="HTH_XRE"/>
    <property type="match status" value="1"/>
</dbReference>
<evidence type="ECO:0000313" key="5">
    <source>
        <dbReference type="Proteomes" id="UP000249061"/>
    </source>
</evidence>
<dbReference type="Proteomes" id="UP000249061">
    <property type="component" value="Unassembled WGS sequence"/>
</dbReference>
<organism evidence="4 5">
    <name type="scientific">Archangium gephyra</name>
    <dbReference type="NCBI Taxonomy" id="48"/>
    <lineage>
        <taxon>Bacteria</taxon>
        <taxon>Pseudomonadati</taxon>
        <taxon>Myxococcota</taxon>
        <taxon>Myxococcia</taxon>
        <taxon>Myxococcales</taxon>
        <taxon>Cystobacterineae</taxon>
        <taxon>Archangiaceae</taxon>
        <taxon>Archangium</taxon>
    </lineage>
</organism>
<dbReference type="InterPro" id="IPR018392">
    <property type="entry name" value="LysM"/>
</dbReference>
<dbReference type="PANTHER" id="PTHR21666:SF270">
    <property type="entry name" value="MUREIN HYDROLASE ACTIVATOR ENVC"/>
    <property type="match status" value="1"/>
</dbReference>
<comment type="caution">
    <text evidence="4">The sequence shown here is derived from an EMBL/GenBank/DDBJ whole genome shotgun (WGS) entry which is preliminary data.</text>
</comment>
<dbReference type="SUPFAM" id="SSF51261">
    <property type="entry name" value="Duplicated hybrid motif"/>
    <property type="match status" value="1"/>
</dbReference>
<dbReference type="EMBL" id="QFQP01000029">
    <property type="protein sequence ID" value="PZR07674.1"/>
    <property type="molecule type" value="Genomic_DNA"/>
</dbReference>
<dbReference type="Gene3D" id="2.70.70.10">
    <property type="entry name" value="Glucose Permease (Domain IIA)"/>
    <property type="match status" value="1"/>
</dbReference>
<dbReference type="InterPro" id="IPR016047">
    <property type="entry name" value="M23ase_b-sheet_dom"/>
</dbReference>
<gene>
    <name evidence="4" type="ORF">DI536_26560</name>
</gene>
<dbReference type="PROSITE" id="PS51257">
    <property type="entry name" value="PROKAR_LIPOPROTEIN"/>
    <property type="match status" value="1"/>
</dbReference>
<reference evidence="4 5" key="1">
    <citation type="submission" date="2017-08" db="EMBL/GenBank/DDBJ databases">
        <title>Infants hospitalized years apart are colonized by the same room-sourced microbial strains.</title>
        <authorList>
            <person name="Brooks B."/>
            <person name="Olm M.R."/>
            <person name="Firek B.A."/>
            <person name="Baker R."/>
            <person name="Thomas B.C."/>
            <person name="Morowitz M.J."/>
            <person name="Banfield J.F."/>
        </authorList>
    </citation>
    <scope>NUCLEOTIDE SEQUENCE [LARGE SCALE GENOMIC DNA]</scope>
    <source>
        <strain evidence="4">S2_003_000_R2_14</strain>
    </source>
</reference>
<protein>
    <submittedName>
        <fullName evidence="4">Peptidoglycan-binding protein</fullName>
    </submittedName>
</protein>
<dbReference type="Pfam" id="PF01551">
    <property type="entry name" value="Peptidase_M23"/>
    <property type="match status" value="1"/>
</dbReference>
<feature type="chain" id="PRO_5016035562" evidence="2">
    <location>
        <begin position="19"/>
        <end position="271"/>
    </location>
</feature>
<evidence type="ECO:0000313" key="4">
    <source>
        <dbReference type="EMBL" id="PZR07674.1"/>
    </source>
</evidence>
<proteinExistence type="predicted"/>
<feature type="domain" description="LysM" evidence="3">
    <location>
        <begin position="43"/>
        <end position="87"/>
    </location>
</feature>
<dbReference type="GO" id="GO:0004222">
    <property type="term" value="F:metalloendopeptidase activity"/>
    <property type="evidence" value="ECO:0007669"/>
    <property type="project" value="TreeGrafter"/>
</dbReference>
<sequence>MWRLAAILSMSALVSACATTTGVSPKTVSVTSPRVEKRGDTIVTHTVEKGQTLYRIAKTYGVTVEEVMDANRIDDPRELKVGEVLYVPGATVTRKVEKYDSPEPVPQARPPAVIAVKTPSSPSEPKPPVEKEKKPPKVVKVGKGNGALAWPLRGVLYARFGKKGKELHDGIDLAAPAGLPVKAAAEGNVLFAGEQKGYGLIVIVEHKGGLITLYAHNRDLRVKTGQKIREGQVVATVGDSGRTSGPHLHFEVRKDGVPMDPLDFLGAVPSA</sequence>
<feature type="region of interest" description="Disordered" evidence="1">
    <location>
        <begin position="115"/>
        <end position="138"/>
    </location>
</feature>
<dbReference type="InterPro" id="IPR001387">
    <property type="entry name" value="Cro/C1-type_HTH"/>
</dbReference>
<dbReference type="CDD" id="cd12797">
    <property type="entry name" value="M23_peptidase"/>
    <property type="match status" value="1"/>
</dbReference>
<dbReference type="InterPro" id="IPR011055">
    <property type="entry name" value="Dup_hybrid_motif"/>
</dbReference>
<dbReference type="Gene3D" id="3.10.350.10">
    <property type="entry name" value="LysM domain"/>
    <property type="match status" value="1"/>
</dbReference>